<feature type="site" description="Positions MEP for the nucleophilic attack" evidence="4">
    <location>
        <position position="223"/>
    </location>
</feature>
<dbReference type="EC" id="2.7.7.60" evidence="4"/>
<dbReference type="AlphaFoldDB" id="A0AAW5JUV9"/>
<dbReference type="InterPro" id="IPR029044">
    <property type="entry name" value="Nucleotide-diphossugar_trans"/>
</dbReference>
<dbReference type="InterPro" id="IPR001228">
    <property type="entry name" value="IspD"/>
</dbReference>
<comment type="function">
    <text evidence="4">Catalyzes the formation of 4-diphosphocytidyl-2-C-methyl-D-erythritol from CTP and 2-C-methyl-D-erythritol 4-phosphate (MEP).</text>
</comment>
<evidence type="ECO:0000256" key="2">
    <source>
        <dbReference type="ARBA" id="ARBA00022695"/>
    </source>
</evidence>
<keyword evidence="3 4" id="KW-0414">Isoprene biosynthesis</keyword>
<keyword evidence="1 4" id="KW-0808">Transferase</keyword>
<protein>
    <recommendedName>
        <fullName evidence="4">2-C-methyl-D-erythritol 4-phosphate cytidylyltransferase</fullName>
        <ecNumber evidence="4">2.7.7.60</ecNumber>
    </recommendedName>
    <alternativeName>
        <fullName evidence="4">4-diphosphocytidyl-2C-methyl-D-erythritol synthase</fullName>
    </alternativeName>
    <alternativeName>
        <fullName evidence="4">MEP cytidylyltransferase</fullName>
        <shortName evidence="4">MCT</shortName>
    </alternativeName>
</protein>
<feature type="site" description="Transition state stabilizer" evidence="4">
    <location>
        <position position="36"/>
    </location>
</feature>
<dbReference type="GO" id="GO:0019288">
    <property type="term" value="P:isopentenyl diphosphate biosynthetic process, methylerythritol 4-phosphate pathway"/>
    <property type="evidence" value="ECO:0007669"/>
    <property type="project" value="UniProtKB-UniRule"/>
</dbReference>
<dbReference type="PANTHER" id="PTHR32125">
    <property type="entry name" value="2-C-METHYL-D-ERYTHRITOL 4-PHOSPHATE CYTIDYLYLTRANSFERASE, CHLOROPLASTIC"/>
    <property type="match status" value="1"/>
</dbReference>
<evidence type="ECO:0000256" key="4">
    <source>
        <dbReference type="HAMAP-Rule" id="MF_00108"/>
    </source>
</evidence>
<dbReference type="FunFam" id="3.90.550.10:FF:000003">
    <property type="entry name" value="2-C-methyl-D-erythritol 4-phosphate cytidylyltransferase"/>
    <property type="match status" value="1"/>
</dbReference>
<proteinExistence type="inferred from homology"/>
<dbReference type="PANTHER" id="PTHR32125:SF4">
    <property type="entry name" value="2-C-METHYL-D-ERYTHRITOL 4-PHOSPHATE CYTIDYLYLTRANSFERASE, CHLOROPLASTIC"/>
    <property type="match status" value="1"/>
</dbReference>
<dbReference type="NCBIfam" id="TIGR00453">
    <property type="entry name" value="ispD"/>
    <property type="match status" value="1"/>
</dbReference>
<dbReference type="GO" id="GO:0050518">
    <property type="term" value="F:2-C-methyl-D-erythritol 4-phosphate cytidylyltransferase activity"/>
    <property type="evidence" value="ECO:0007669"/>
    <property type="project" value="UniProtKB-UniRule"/>
</dbReference>
<sequence length="244" mass="25929">MPPLFERLRRKKHAGPRCSMVVPAAGSSARMEGMDKILLPLGDVPILIRTLQALENCPLVQEIIVVTRQDLIVPAGQLCKNFALQKVRKLVVGGATRTQSVLAGVRETDPAADVIGVHDGARPFVTPEVLEQVILRAAECGAAAPAVPVHDTIKRAAGGLVEETLNREELFAVQTPQVFEPSLIKAALQKAAEEGAALTDDCAAVERLGMTVCLTRGSDENIKITTPADLNLGLGILNGRGELV</sequence>
<reference evidence="5" key="1">
    <citation type="submission" date="2022-06" db="EMBL/GenBank/DDBJ databases">
        <title>Isolation of gut microbiota from human fecal samples.</title>
        <authorList>
            <person name="Pamer E.G."/>
            <person name="Barat B."/>
            <person name="Waligurski E."/>
            <person name="Medina S."/>
            <person name="Paddock L."/>
            <person name="Mostad J."/>
        </authorList>
    </citation>
    <scope>NUCLEOTIDE SEQUENCE</scope>
    <source>
        <strain evidence="5">DFI.9.91</strain>
    </source>
</reference>
<organism evidence="5 6">
    <name type="scientific">Intestinimonas massiliensis</name>
    <name type="common">ex Afouda et al. 2020</name>
    <dbReference type="NCBI Taxonomy" id="1673721"/>
    <lineage>
        <taxon>Bacteria</taxon>
        <taxon>Bacillati</taxon>
        <taxon>Bacillota</taxon>
        <taxon>Clostridia</taxon>
        <taxon>Eubacteriales</taxon>
        <taxon>Intestinimonas</taxon>
    </lineage>
</organism>
<dbReference type="RefSeq" id="WP_256304283.1">
    <property type="nucleotide sequence ID" value="NZ_JANFYS010000022.1"/>
</dbReference>
<evidence type="ECO:0000256" key="1">
    <source>
        <dbReference type="ARBA" id="ARBA00022679"/>
    </source>
</evidence>
<evidence type="ECO:0000313" key="6">
    <source>
        <dbReference type="Proteomes" id="UP001204562"/>
    </source>
</evidence>
<dbReference type="InterPro" id="IPR034683">
    <property type="entry name" value="IspD/TarI"/>
</dbReference>
<dbReference type="Gene3D" id="3.90.550.10">
    <property type="entry name" value="Spore Coat Polysaccharide Biosynthesis Protein SpsA, Chain A"/>
    <property type="match status" value="1"/>
</dbReference>
<dbReference type="HAMAP" id="MF_00108">
    <property type="entry name" value="IspD"/>
    <property type="match status" value="1"/>
</dbReference>
<comment type="caution">
    <text evidence="5">The sequence shown here is derived from an EMBL/GenBank/DDBJ whole genome shotgun (WGS) entry which is preliminary data.</text>
</comment>
<evidence type="ECO:0000313" key="5">
    <source>
        <dbReference type="EMBL" id="MCQ4770975.1"/>
    </source>
</evidence>
<feature type="site" description="Transition state stabilizer" evidence="4">
    <location>
        <position position="30"/>
    </location>
</feature>
<dbReference type="EMBL" id="JANFYS010000022">
    <property type="protein sequence ID" value="MCQ4770975.1"/>
    <property type="molecule type" value="Genomic_DNA"/>
</dbReference>
<dbReference type="SUPFAM" id="SSF53448">
    <property type="entry name" value="Nucleotide-diphospho-sugar transferases"/>
    <property type="match status" value="1"/>
</dbReference>
<dbReference type="CDD" id="cd02516">
    <property type="entry name" value="CDP-ME_synthetase"/>
    <property type="match status" value="1"/>
</dbReference>
<feature type="site" description="Positions MEP for the nucleophilic attack" evidence="4">
    <location>
        <position position="167"/>
    </location>
</feature>
<gene>
    <name evidence="4 5" type="primary">ispD</name>
    <name evidence="5" type="ORF">NE579_10965</name>
</gene>
<comment type="catalytic activity">
    <reaction evidence="4">
        <text>2-C-methyl-D-erythritol 4-phosphate + CTP + H(+) = 4-CDP-2-C-methyl-D-erythritol + diphosphate</text>
        <dbReference type="Rhea" id="RHEA:13429"/>
        <dbReference type="ChEBI" id="CHEBI:15378"/>
        <dbReference type="ChEBI" id="CHEBI:33019"/>
        <dbReference type="ChEBI" id="CHEBI:37563"/>
        <dbReference type="ChEBI" id="CHEBI:57823"/>
        <dbReference type="ChEBI" id="CHEBI:58262"/>
        <dbReference type="EC" id="2.7.7.60"/>
    </reaction>
</comment>
<comment type="pathway">
    <text evidence="4">Isoprenoid biosynthesis; isopentenyl diphosphate biosynthesis via DXP pathway; isopentenyl diphosphate from 1-deoxy-D-xylulose 5-phosphate: step 2/6.</text>
</comment>
<dbReference type="Proteomes" id="UP001204562">
    <property type="component" value="Unassembled WGS sequence"/>
</dbReference>
<accession>A0AAW5JUV9</accession>
<evidence type="ECO:0000256" key="3">
    <source>
        <dbReference type="ARBA" id="ARBA00023229"/>
    </source>
</evidence>
<comment type="similarity">
    <text evidence="4">Belongs to the IspD/TarI cytidylyltransferase family. IspD subfamily.</text>
</comment>
<keyword evidence="2 4" id="KW-0548">Nucleotidyltransferase</keyword>
<name>A0AAW5JUV9_9FIRM</name>
<dbReference type="Pfam" id="PF01128">
    <property type="entry name" value="IspD"/>
    <property type="match status" value="1"/>
</dbReference>
<dbReference type="InterPro" id="IPR050088">
    <property type="entry name" value="IspD/TarI_cytidylyltransf_bact"/>
</dbReference>